<keyword evidence="8 10" id="KW-0325">Glycoprotein</keyword>
<keyword evidence="7 10" id="KW-0472">Membrane</keyword>
<dbReference type="GO" id="GO:0016020">
    <property type="term" value="C:membrane"/>
    <property type="evidence" value="ECO:0007669"/>
    <property type="project" value="UniProtKB-SubCell"/>
</dbReference>
<keyword evidence="3 10" id="KW-0808">Transferase</keyword>
<comment type="similarity">
    <text evidence="1 10">Belongs to the methyltransferase superfamily.</text>
</comment>
<keyword evidence="5 10" id="KW-0735">Signal-anchor</keyword>
<dbReference type="GO" id="GO:0008168">
    <property type="term" value="F:methyltransferase activity"/>
    <property type="evidence" value="ECO:0007669"/>
    <property type="project" value="UniProtKB-UniRule"/>
</dbReference>
<evidence type="ECO:0000256" key="6">
    <source>
        <dbReference type="ARBA" id="ARBA00022989"/>
    </source>
</evidence>
<feature type="transmembrane region" description="Helical" evidence="10">
    <location>
        <begin position="21"/>
        <end position="39"/>
    </location>
</feature>
<dbReference type="EMBL" id="DF974218">
    <property type="protein sequence ID" value="GAU46484.1"/>
    <property type="molecule type" value="Genomic_DNA"/>
</dbReference>
<dbReference type="CDD" id="cd02440">
    <property type="entry name" value="AdoMet_MTases"/>
    <property type="match status" value="1"/>
</dbReference>
<feature type="compositionally biased region" description="Basic and acidic residues" evidence="11">
    <location>
        <begin position="178"/>
        <end position="194"/>
    </location>
</feature>
<dbReference type="GO" id="GO:0032259">
    <property type="term" value="P:methylation"/>
    <property type="evidence" value="ECO:0007669"/>
    <property type="project" value="UniProtKB-KW"/>
</dbReference>
<name>A0A2Z6NQH0_TRISU</name>
<feature type="region of interest" description="Disordered" evidence="11">
    <location>
        <begin position="78"/>
        <end position="198"/>
    </location>
</feature>
<dbReference type="InterPro" id="IPR004159">
    <property type="entry name" value="Put_SAM_MeTrfase"/>
</dbReference>
<evidence type="ECO:0000256" key="2">
    <source>
        <dbReference type="ARBA" id="ARBA00022603"/>
    </source>
</evidence>
<evidence type="ECO:0000256" key="10">
    <source>
        <dbReference type="RuleBase" id="RU366043"/>
    </source>
</evidence>
<protein>
    <recommendedName>
        <fullName evidence="10">Methyltransferase</fullName>
        <ecNumber evidence="10">2.1.1.-</ecNumber>
    </recommendedName>
</protein>
<feature type="compositionally biased region" description="Basic and acidic residues" evidence="11">
    <location>
        <begin position="124"/>
        <end position="137"/>
    </location>
</feature>
<proteinExistence type="inferred from homology"/>
<evidence type="ECO:0000256" key="11">
    <source>
        <dbReference type="SAM" id="MobiDB-lite"/>
    </source>
</evidence>
<dbReference type="GO" id="GO:0005802">
    <property type="term" value="C:trans-Golgi network"/>
    <property type="evidence" value="ECO:0007669"/>
    <property type="project" value="TreeGrafter"/>
</dbReference>
<evidence type="ECO:0000313" key="12">
    <source>
        <dbReference type="EMBL" id="GAU46484.1"/>
    </source>
</evidence>
<feature type="compositionally biased region" description="Basic and acidic residues" evidence="11">
    <location>
        <begin position="78"/>
        <end position="88"/>
    </location>
</feature>
<dbReference type="Gene3D" id="3.40.50.150">
    <property type="entry name" value="Vaccinia Virus protein VP39"/>
    <property type="match status" value="1"/>
</dbReference>
<accession>A0A2Z6NQH0</accession>
<evidence type="ECO:0000256" key="7">
    <source>
        <dbReference type="ARBA" id="ARBA00023136"/>
    </source>
</evidence>
<reference evidence="13" key="1">
    <citation type="journal article" date="2017" name="Front. Plant Sci.">
        <title>Climate Clever Clovers: New Paradigm to Reduce the Environmental Footprint of Ruminants by Breeding Low Methanogenic Forages Utilizing Haplotype Variation.</title>
        <authorList>
            <person name="Kaur P."/>
            <person name="Appels R."/>
            <person name="Bayer P.E."/>
            <person name="Keeble-Gagnere G."/>
            <person name="Wang J."/>
            <person name="Hirakawa H."/>
            <person name="Shirasawa K."/>
            <person name="Vercoe P."/>
            <person name="Stefanova K."/>
            <person name="Durmic Z."/>
            <person name="Nichols P."/>
            <person name="Revell C."/>
            <person name="Isobe S.N."/>
            <person name="Edwards D."/>
            <person name="Erskine W."/>
        </authorList>
    </citation>
    <scope>NUCLEOTIDE SEQUENCE [LARGE SCALE GENOMIC DNA]</scope>
    <source>
        <strain evidence="13">cv. Daliak</strain>
    </source>
</reference>
<evidence type="ECO:0000313" key="13">
    <source>
        <dbReference type="Proteomes" id="UP000242715"/>
    </source>
</evidence>
<dbReference type="GO" id="GO:0005768">
    <property type="term" value="C:endosome"/>
    <property type="evidence" value="ECO:0007669"/>
    <property type="project" value="TreeGrafter"/>
</dbReference>
<dbReference type="Proteomes" id="UP000242715">
    <property type="component" value="Unassembled WGS sequence"/>
</dbReference>
<dbReference type="PANTHER" id="PTHR10108:SF1141">
    <property type="entry name" value="METHYLTRANSFERASE PMT24-RELATED"/>
    <property type="match status" value="1"/>
</dbReference>
<sequence length="739" mass="82997">MAPGKNSRGGEGRNSSNYCSTVPVAVFVAFCLVGIWIAMSSIVPVQDSVMEVPETINEVKNIANQTGSKQFEDKLGDISPEESARRDSQTPSPQSESHSESVETETPNGQIDDNQLKGSTETLDESKSDKSLDDSKLGTDNSVGEVTQQDEIYGETKEEETKKNMDSETNQSTGDSNVESHETSKEETSSESEKSSISIDDSSKYDWKLCNTTSGSEYIPCLDNWKAIRKLPSISHYEHRERHCPDEVSTCLVSLPDGYRSPIRWPKSREMIWYNNAPHTKLVESKGHQNWIKVSGEYLSFPGGGTQFKHGALHYIEFIQKSLPNIAWGKRSRVVLDVGCGVASFGGYLFEKDVLTMSFAPKDVHEAQVQFALERGIPAILGVMGTKRLPFPGSVFDLLHCARCRVPWHIEGGKLLLELNRVLRPGGYFVWSATPVYQKDPENVGIWNDMRTVTKSMCWDLVVIAKDKLNGVAAAIYRKPTDNECYERRPKNEPPMCSESDDPNAAWNVSLQDCMHKVPLGASERGSIWPEQWPLRLEKPPYWLNSQTGVNGRDASVEFTADYKHWKVVISHSYLNGMGINWSSVRNVMDMRALYGGFAAALKALKFNVWVMNVVPTDSSDTLPLIYERGLFGIYHDWCESFSTYPRSYDLLHADSLFSTIKERCNLVAVIAEVDRMLRPEGYLIIRDNEEIIGEIENMAKSLHWDIRSSYAKNGEGLLCLQKTFWRPTEVETIVSAIA</sequence>
<dbReference type="EC" id="2.1.1.-" evidence="10"/>
<evidence type="ECO:0000256" key="4">
    <source>
        <dbReference type="ARBA" id="ARBA00022692"/>
    </source>
</evidence>
<dbReference type="SUPFAM" id="SSF53335">
    <property type="entry name" value="S-adenosyl-L-methionine-dependent methyltransferases"/>
    <property type="match status" value="2"/>
</dbReference>
<keyword evidence="6 10" id="KW-1133">Transmembrane helix</keyword>
<feature type="compositionally biased region" description="Polar residues" evidence="11">
    <location>
        <begin position="167"/>
        <end position="177"/>
    </location>
</feature>
<gene>
    <name evidence="12" type="ORF">TSUD_402390</name>
</gene>
<feature type="compositionally biased region" description="Basic and acidic residues" evidence="11">
    <location>
        <begin position="154"/>
        <end position="166"/>
    </location>
</feature>
<organism evidence="12 13">
    <name type="scientific">Trifolium subterraneum</name>
    <name type="common">Subterranean clover</name>
    <dbReference type="NCBI Taxonomy" id="3900"/>
    <lineage>
        <taxon>Eukaryota</taxon>
        <taxon>Viridiplantae</taxon>
        <taxon>Streptophyta</taxon>
        <taxon>Embryophyta</taxon>
        <taxon>Tracheophyta</taxon>
        <taxon>Spermatophyta</taxon>
        <taxon>Magnoliopsida</taxon>
        <taxon>eudicotyledons</taxon>
        <taxon>Gunneridae</taxon>
        <taxon>Pentapetalae</taxon>
        <taxon>rosids</taxon>
        <taxon>fabids</taxon>
        <taxon>Fabales</taxon>
        <taxon>Fabaceae</taxon>
        <taxon>Papilionoideae</taxon>
        <taxon>50 kb inversion clade</taxon>
        <taxon>NPAAA clade</taxon>
        <taxon>Hologalegina</taxon>
        <taxon>IRL clade</taxon>
        <taxon>Trifolieae</taxon>
        <taxon>Trifolium</taxon>
    </lineage>
</organism>
<keyword evidence="2 10" id="KW-0489">Methyltransferase</keyword>
<dbReference type="OrthoDB" id="2013972at2759"/>
<dbReference type="PANTHER" id="PTHR10108">
    <property type="entry name" value="SAM-DEPENDENT METHYLTRANSFERASE"/>
    <property type="match status" value="1"/>
</dbReference>
<keyword evidence="13" id="KW-1185">Reference proteome</keyword>
<dbReference type="AlphaFoldDB" id="A0A2Z6NQH0"/>
<feature type="compositionally biased region" description="Polar residues" evidence="11">
    <location>
        <begin position="107"/>
        <end position="121"/>
    </location>
</feature>
<dbReference type="Pfam" id="PF03141">
    <property type="entry name" value="Methyltransf_29"/>
    <property type="match status" value="1"/>
</dbReference>
<evidence type="ECO:0000256" key="5">
    <source>
        <dbReference type="ARBA" id="ARBA00022968"/>
    </source>
</evidence>
<feature type="compositionally biased region" description="Polar residues" evidence="11">
    <location>
        <begin position="138"/>
        <end position="150"/>
    </location>
</feature>
<evidence type="ECO:0000256" key="3">
    <source>
        <dbReference type="ARBA" id="ARBA00022679"/>
    </source>
</evidence>
<evidence type="ECO:0000256" key="9">
    <source>
        <dbReference type="ARBA" id="ARBA00060399"/>
    </source>
</evidence>
<comment type="subcellular location">
    <subcellularLocation>
        <location evidence="9">Endomembrane system</location>
        <topology evidence="9">Single-pass type II membrane protein</topology>
    </subcellularLocation>
    <subcellularLocation>
        <location evidence="10">Membrane</location>
        <topology evidence="10">Single-pass type II membrane protein</topology>
    </subcellularLocation>
</comment>
<evidence type="ECO:0000256" key="1">
    <source>
        <dbReference type="ARBA" id="ARBA00008361"/>
    </source>
</evidence>
<dbReference type="InterPro" id="IPR029063">
    <property type="entry name" value="SAM-dependent_MTases_sf"/>
</dbReference>
<keyword evidence="4 10" id="KW-0812">Transmembrane</keyword>
<dbReference type="FunFam" id="3.40.50.150:FF:000084">
    <property type="entry name" value="probable methyltransferase PMT23"/>
    <property type="match status" value="1"/>
</dbReference>
<evidence type="ECO:0000256" key="8">
    <source>
        <dbReference type="ARBA" id="ARBA00023180"/>
    </source>
</evidence>